<evidence type="ECO:0000313" key="1">
    <source>
        <dbReference type="EMBL" id="KGM11685.1"/>
    </source>
</evidence>
<dbReference type="AlphaFoldDB" id="A0A0A0BUP4"/>
<gene>
    <name evidence="1" type="ORF">N868_07940</name>
</gene>
<comment type="caution">
    <text evidence="1">The sequence shown here is derived from an EMBL/GenBank/DDBJ whole genome shotgun (WGS) entry which is preliminary data.</text>
</comment>
<proteinExistence type="predicted"/>
<keyword evidence="2" id="KW-1185">Reference proteome</keyword>
<evidence type="ECO:0000313" key="2">
    <source>
        <dbReference type="Proteomes" id="UP000029839"/>
    </source>
</evidence>
<dbReference type="RefSeq" id="WP_052425993.1">
    <property type="nucleotide sequence ID" value="NZ_AXCY01000016.1"/>
</dbReference>
<evidence type="ECO:0008006" key="3">
    <source>
        <dbReference type="Google" id="ProtNLM"/>
    </source>
</evidence>
<reference evidence="1 2" key="1">
    <citation type="submission" date="2013-08" db="EMBL/GenBank/DDBJ databases">
        <title>Genome sequencing of Cellulomonas carbonis T26.</title>
        <authorList>
            <person name="Chen F."/>
            <person name="Li Y."/>
            <person name="Wang G."/>
        </authorList>
    </citation>
    <scope>NUCLEOTIDE SEQUENCE [LARGE SCALE GENOMIC DNA]</scope>
    <source>
        <strain evidence="1 2">T26</strain>
    </source>
</reference>
<dbReference type="SUPFAM" id="SSF141694">
    <property type="entry name" value="AF2212/PG0164-like"/>
    <property type="match status" value="1"/>
</dbReference>
<sequence>MDHSFTGELWLWDARRVDTWTFVSLPSDLADEILDTAGALSRGFGSLRVEVAVGTTVWRTSIFPDSARRTYVLPVKKAVRAAERLSVGDPVPVRLRLLDLDAGDVTAARPGKGLDGGHPDGG</sequence>
<accession>A0A0A0BUP4</accession>
<dbReference type="EMBL" id="AXCY01000016">
    <property type="protein sequence ID" value="KGM11685.1"/>
    <property type="molecule type" value="Genomic_DNA"/>
</dbReference>
<dbReference type="InterPro" id="IPR037079">
    <property type="entry name" value="AF2212/PG0164-like_sf"/>
</dbReference>
<protein>
    <recommendedName>
        <fullName evidence="3">DUF1905 domain-containing protein</fullName>
    </recommendedName>
</protein>
<organism evidence="1 2">
    <name type="scientific">Cellulomonas carbonis T26</name>
    <dbReference type="NCBI Taxonomy" id="947969"/>
    <lineage>
        <taxon>Bacteria</taxon>
        <taxon>Bacillati</taxon>
        <taxon>Actinomycetota</taxon>
        <taxon>Actinomycetes</taxon>
        <taxon>Micrococcales</taxon>
        <taxon>Cellulomonadaceae</taxon>
        <taxon>Cellulomonas</taxon>
    </lineage>
</organism>
<dbReference type="Pfam" id="PF08922">
    <property type="entry name" value="DUF1905"/>
    <property type="match status" value="1"/>
</dbReference>
<dbReference type="OrthoDB" id="9808666at2"/>
<reference evidence="1 2" key="2">
    <citation type="journal article" date="2015" name="Stand. Genomic Sci.">
        <title>Draft genome sequence of Cellulomonas carbonis T26(T) and comparative analysis of six Cellulomonas genomes.</title>
        <authorList>
            <person name="Zhuang W."/>
            <person name="Zhang S."/>
            <person name="Xia X."/>
            <person name="Wang G."/>
        </authorList>
    </citation>
    <scope>NUCLEOTIDE SEQUENCE [LARGE SCALE GENOMIC DNA]</scope>
    <source>
        <strain evidence="1 2">T26</strain>
    </source>
</reference>
<dbReference type="InterPro" id="IPR015018">
    <property type="entry name" value="DUF1905"/>
</dbReference>
<dbReference type="Proteomes" id="UP000029839">
    <property type="component" value="Unassembled WGS sequence"/>
</dbReference>
<name>A0A0A0BUP4_9CELL</name>
<dbReference type="Gene3D" id="2.40.30.100">
    <property type="entry name" value="AF2212/PG0164-like"/>
    <property type="match status" value="1"/>
</dbReference>